<dbReference type="RefSeq" id="WP_348269044.1">
    <property type="nucleotide sequence ID" value="NZ_CP121194.1"/>
</dbReference>
<accession>A0AAU7D328</accession>
<keyword evidence="1" id="KW-0472">Membrane</keyword>
<feature type="chain" id="PRO_5043288525" evidence="2">
    <location>
        <begin position="20"/>
        <end position="155"/>
    </location>
</feature>
<proteinExistence type="predicted"/>
<dbReference type="EMBL" id="CP121195">
    <property type="protein sequence ID" value="XBH15035.1"/>
    <property type="molecule type" value="Genomic_DNA"/>
</dbReference>
<dbReference type="KEGG" id="epl:P4G45_07460"/>
<gene>
    <name evidence="3" type="ORF">P4G45_07460</name>
    <name evidence="4" type="ORF">P8936_07695</name>
</gene>
<protein>
    <submittedName>
        <fullName evidence="3">Uncharacterized protein</fullName>
    </submittedName>
</protein>
<reference evidence="3" key="1">
    <citation type="submission" date="2023-03" db="EMBL/GenBank/DDBJ databases">
        <title>Edaphobacter sp.</title>
        <authorList>
            <person name="Huber K.J."/>
            <person name="Papendorf J."/>
            <person name="Pilke C."/>
            <person name="Bunk B."/>
            <person name="Sproeer C."/>
            <person name="Pester M."/>
        </authorList>
    </citation>
    <scope>NUCLEOTIDE SEQUENCE</scope>
    <source>
        <strain evidence="3">DSM 109919</strain>
        <strain evidence="4">DSM 109920</strain>
    </source>
</reference>
<evidence type="ECO:0000256" key="2">
    <source>
        <dbReference type="SAM" id="SignalP"/>
    </source>
</evidence>
<keyword evidence="2" id="KW-0732">Signal</keyword>
<dbReference type="AlphaFoldDB" id="A0AAU7D328"/>
<name>A0AAU7D328_9BACT</name>
<dbReference type="EMBL" id="CP121194">
    <property type="protein sequence ID" value="XBH11552.1"/>
    <property type="molecule type" value="Genomic_DNA"/>
</dbReference>
<evidence type="ECO:0000313" key="3">
    <source>
        <dbReference type="EMBL" id="XBH11552.1"/>
    </source>
</evidence>
<feature type="signal peptide" evidence="2">
    <location>
        <begin position="1"/>
        <end position="19"/>
    </location>
</feature>
<keyword evidence="1" id="KW-1133">Transmembrane helix</keyword>
<accession>A0AAU7DD80</accession>
<keyword evidence="1" id="KW-0812">Transmembrane</keyword>
<evidence type="ECO:0000256" key="1">
    <source>
        <dbReference type="SAM" id="Phobius"/>
    </source>
</evidence>
<organism evidence="3">
    <name type="scientific">Edaphobacter paludis</name>
    <dbReference type="NCBI Taxonomy" id="3035702"/>
    <lineage>
        <taxon>Bacteria</taxon>
        <taxon>Pseudomonadati</taxon>
        <taxon>Acidobacteriota</taxon>
        <taxon>Terriglobia</taxon>
        <taxon>Terriglobales</taxon>
        <taxon>Acidobacteriaceae</taxon>
        <taxon>Edaphobacter</taxon>
    </lineage>
</organism>
<feature type="transmembrane region" description="Helical" evidence="1">
    <location>
        <begin position="81"/>
        <end position="100"/>
    </location>
</feature>
<sequence length="155" mass="16510">MKRLLIAVLCLMVPACAFAADNSYKVTYDGGSLPGVKASKTVKLYVDPTLVRIVDDKKEVINIPASSITEISYGQDVHRRVGAAIGLAVVSFGVGALMALTKSKKHYVGLTWANGDQKGGFAMQCDKNEYRGILAALEGITGKKAINSDSMTVKN</sequence>
<evidence type="ECO:0000313" key="4">
    <source>
        <dbReference type="EMBL" id="XBH15035.1"/>
    </source>
</evidence>